<evidence type="ECO:0000313" key="4">
    <source>
        <dbReference type="Proteomes" id="UP000516369"/>
    </source>
</evidence>
<dbReference type="EMBL" id="CP053923">
    <property type="protein sequence ID" value="QNT69707.1"/>
    <property type="molecule type" value="Genomic_DNA"/>
</dbReference>
<protein>
    <submittedName>
        <fullName evidence="3">Uncharacterized protein</fullName>
    </submittedName>
</protein>
<reference evidence="3 4" key="1">
    <citation type="submission" date="2020-05" db="EMBL/GenBank/DDBJ databases">
        <title>Complete closed genome sequence of Defluviicoccus vanus.</title>
        <authorList>
            <person name="Bessarab I."/>
            <person name="Arumugam K."/>
            <person name="Maszenan A.M."/>
            <person name="Seviour R.J."/>
            <person name="Williams R.B."/>
        </authorList>
    </citation>
    <scope>NUCLEOTIDE SEQUENCE [LARGE SCALE GENOMIC DNA]</scope>
    <source>
        <strain evidence="3 4">Ben 114</strain>
    </source>
</reference>
<dbReference type="InterPro" id="IPR010998">
    <property type="entry name" value="Integrase_recombinase_N"/>
</dbReference>
<organism evidence="3 4">
    <name type="scientific">Defluviicoccus vanus</name>
    <dbReference type="NCBI Taxonomy" id="111831"/>
    <lineage>
        <taxon>Bacteria</taxon>
        <taxon>Pseudomonadati</taxon>
        <taxon>Pseudomonadota</taxon>
        <taxon>Alphaproteobacteria</taxon>
        <taxon>Rhodospirillales</taxon>
        <taxon>Rhodospirillaceae</taxon>
        <taxon>Defluviicoccus</taxon>
    </lineage>
</organism>
<name>A0A7H1N1X1_9PROT</name>
<feature type="compositionally biased region" description="Basic residues" evidence="2">
    <location>
        <begin position="142"/>
        <end position="151"/>
    </location>
</feature>
<dbReference type="GO" id="GO:0003677">
    <property type="term" value="F:DNA binding"/>
    <property type="evidence" value="ECO:0007669"/>
    <property type="project" value="UniProtKB-KW"/>
</dbReference>
<sequence length="151" mass="17527">MRRQTRAIRRDPVWREFAHWCHTRGLRPLPAHPWTLAAYARWCESQHRPETIVERIRSIARVHVLACVPSPDRHPIVGRTLSQLRLREQTRSHRAALFEADPADGSGEQAPSAPASADEGEREAERSTPRRSRSMRSTPRLVPRRPKRLER</sequence>
<feature type="region of interest" description="Disordered" evidence="2">
    <location>
        <begin position="92"/>
        <end position="151"/>
    </location>
</feature>
<dbReference type="Gene3D" id="1.10.150.130">
    <property type="match status" value="1"/>
</dbReference>
<dbReference type="SUPFAM" id="SSF47823">
    <property type="entry name" value="lambda integrase-like, N-terminal domain"/>
    <property type="match status" value="1"/>
</dbReference>
<dbReference type="KEGG" id="dvn:HQ394_10705"/>
<proteinExistence type="predicted"/>
<gene>
    <name evidence="3" type="ORF">HQ394_10705</name>
</gene>
<keyword evidence="1" id="KW-0238">DNA-binding</keyword>
<evidence type="ECO:0000256" key="2">
    <source>
        <dbReference type="SAM" id="MobiDB-lite"/>
    </source>
</evidence>
<evidence type="ECO:0000313" key="3">
    <source>
        <dbReference type="EMBL" id="QNT69707.1"/>
    </source>
</evidence>
<evidence type="ECO:0000256" key="1">
    <source>
        <dbReference type="ARBA" id="ARBA00023125"/>
    </source>
</evidence>
<dbReference type="Proteomes" id="UP000516369">
    <property type="component" value="Chromosome"/>
</dbReference>
<keyword evidence="4" id="KW-1185">Reference proteome</keyword>
<dbReference type="AlphaFoldDB" id="A0A7H1N1X1"/>
<accession>A0A7H1N1X1</accession>